<evidence type="ECO:0000313" key="2">
    <source>
        <dbReference type="EMBL" id="ERJ94071.1"/>
    </source>
</evidence>
<proteinExistence type="predicted"/>
<organism evidence="2 3">
    <name type="scientific">Treponema lecithinolyticum ATCC 700332</name>
    <dbReference type="NCBI Taxonomy" id="1321815"/>
    <lineage>
        <taxon>Bacteria</taxon>
        <taxon>Pseudomonadati</taxon>
        <taxon>Spirochaetota</taxon>
        <taxon>Spirochaetia</taxon>
        <taxon>Spirochaetales</taxon>
        <taxon>Treponemataceae</taxon>
        <taxon>Treponema</taxon>
    </lineage>
</organism>
<dbReference type="RefSeq" id="WP_021686827.1">
    <property type="nucleotide sequence ID" value="NZ_KI260561.1"/>
</dbReference>
<reference evidence="2 3" key="1">
    <citation type="submission" date="2013-08" db="EMBL/GenBank/DDBJ databases">
        <authorList>
            <person name="Weinstock G."/>
            <person name="Sodergren E."/>
            <person name="Wylie T."/>
            <person name="Fulton L."/>
            <person name="Fulton R."/>
            <person name="Fronick C."/>
            <person name="O'Laughlin M."/>
            <person name="Godfrey J."/>
            <person name="Miner T."/>
            <person name="Herter B."/>
            <person name="Appelbaum E."/>
            <person name="Cordes M."/>
            <person name="Lek S."/>
            <person name="Wollam A."/>
            <person name="Pepin K.H."/>
            <person name="Palsikar V.B."/>
            <person name="Mitreva M."/>
            <person name="Wilson R.K."/>
        </authorList>
    </citation>
    <scope>NUCLEOTIDE SEQUENCE [LARGE SCALE GENOMIC DNA]</scope>
    <source>
        <strain evidence="2 3">ATCC 700332</strain>
    </source>
</reference>
<name>A0ABN0P164_TRELE</name>
<feature type="region of interest" description="Disordered" evidence="1">
    <location>
        <begin position="59"/>
        <end position="81"/>
    </location>
</feature>
<evidence type="ECO:0000256" key="1">
    <source>
        <dbReference type="SAM" id="MobiDB-lite"/>
    </source>
</evidence>
<feature type="compositionally biased region" description="Polar residues" evidence="1">
    <location>
        <begin position="676"/>
        <end position="691"/>
    </location>
</feature>
<feature type="compositionally biased region" description="Acidic residues" evidence="1">
    <location>
        <begin position="353"/>
        <end position="372"/>
    </location>
</feature>
<feature type="compositionally biased region" description="Polar residues" evidence="1">
    <location>
        <begin position="62"/>
        <end position="76"/>
    </location>
</feature>
<accession>A0ABN0P164</accession>
<feature type="region of interest" description="Disordered" evidence="1">
    <location>
        <begin position="676"/>
        <end position="712"/>
    </location>
</feature>
<protein>
    <submittedName>
        <fullName evidence="2">Uncharacterized protein</fullName>
    </submittedName>
</protein>
<comment type="caution">
    <text evidence="2">The sequence shown here is derived from an EMBL/GenBank/DDBJ whole genome shotgun (WGS) entry which is preliminary data.</text>
</comment>
<keyword evidence="3" id="KW-1185">Reference proteome</keyword>
<feature type="region of interest" description="Disordered" evidence="1">
    <location>
        <begin position="342"/>
        <end position="375"/>
    </location>
</feature>
<gene>
    <name evidence="2" type="ORF">HMPREF9193_00426</name>
</gene>
<sequence length="712" mass="82123">MSTKKPPARYEAGQLEKTRKNIGVLEKEEAARMMKVLGGEIGVEKSEEIDDAVLQKMRSVRKTSPQTPVSRKVSSFKQRDDDEASLNARISALAAQQQMQSPKRYTLPALSPKQRQQFNKLMISEEYHIRPVPGFFARLFSFGRSTSERIDTAFIENDLSAHVKHVESFISNIQSLVLETPSTYKTKINESDEPIFRTLRMLNNWDTIPLKTELSKLKKKEPSVNTEHAVPFVKTLFRPLIQLYFLGELQMTRFIKQLYAFTAELNSPAHQKTKNLNSARQAASEWLYIFGQIVKGLYPLLMRMCISECESFPDFYTKHISDIMRFLCLTKYDLVLPKKNDDNVQDTDGAQSGEEDEESASENDEDGNEEEQTTPQQRLLFQSLAVLERLFPESGWLNLACAPDMYPYFQPLYSFADGFNLIAPSNPLHITIILLRIIEDFFQGCRNISFNRDIGEEEEDDQNPDSLQKVFAEWSQYREVLFDKIMLPDLKEYVNHVYTQSDFSKSKYGKQQLSNWLWQMKYYFHPHLVFEVCFIERPSQDTSFISLSDRVRVLVRLFSDMIRLAEISETSSDDELNTPFGFDVETPVSYRLNLLLGGAKSKEFTKLNLMKYTLCALRVLDWWINDKGSIAYKMKMIIPYRTIENTGEPQFAVALRSDQQDLFVRHMRNMIHTAKKNASQMQNEAQNNAGSESLDDDERDADNAESGSTNGE</sequence>
<evidence type="ECO:0000313" key="3">
    <source>
        <dbReference type="Proteomes" id="UP000016649"/>
    </source>
</evidence>
<dbReference type="EMBL" id="AWVH01000006">
    <property type="protein sequence ID" value="ERJ94071.1"/>
    <property type="molecule type" value="Genomic_DNA"/>
</dbReference>
<dbReference type="Proteomes" id="UP000016649">
    <property type="component" value="Unassembled WGS sequence"/>
</dbReference>